<evidence type="ECO:0000256" key="1">
    <source>
        <dbReference type="ARBA" id="ARBA00022692"/>
    </source>
</evidence>
<dbReference type="SUPFAM" id="SSF103473">
    <property type="entry name" value="MFS general substrate transporter"/>
    <property type="match status" value="1"/>
</dbReference>
<sequence>MSANRNRWLVALSGVGIHISIGSVYAYSVMTLPLKEALGWQKSDITMAFSVAIVCLGLSAAFLGHFVEKHGPRASGMLAAICYGLGTIGAGLAVRFESLPMFIAAYGVLGGIGLGVGYITPVSTLVKWFPDKRGLATGMAIMGFGFAAMIFGPVMQKLFSTVGPSNTFLILGSVYFVVIFCSALYIAPPPKGWKPAQLDETEGVSKPKRVQREDLAQLTVFEAIRTKRFYFMWTMLFINITCGIALISVASPMAQEMAGMSAAAAAAMVGFMGLFNGIGRIGWASLSDYIGRPATYAAFFSIQIVAFFLLTKSPAPWQFQALVLLILTCYGGGFASVPAFLGDLFGTKQLGAIHGYTLTAWAAAGLVGPTLVTRVQEATGNYATTLYVFAGLFVLALAVTGLMALDIRAKRAAMGHTPPTAGPGVMGQPAAG</sequence>
<accession>A0A7X0LIH5</accession>
<dbReference type="PANTHER" id="PTHR11360:SF317">
    <property type="entry name" value="MAJOR FACILITATOR SUPERFAMILY (MFS) PROFILE DOMAIN-CONTAINING PROTEIN-RELATED"/>
    <property type="match status" value="1"/>
</dbReference>
<dbReference type="GO" id="GO:0022857">
    <property type="term" value="F:transmembrane transporter activity"/>
    <property type="evidence" value="ECO:0007669"/>
    <property type="project" value="InterPro"/>
</dbReference>
<dbReference type="InterPro" id="IPR036259">
    <property type="entry name" value="MFS_trans_sf"/>
</dbReference>
<feature type="transmembrane region" description="Helical" evidence="4">
    <location>
        <begin position="74"/>
        <end position="96"/>
    </location>
</feature>
<dbReference type="PANTHER" id="PTHR11360">
    <property type="entry name" value="MONOCARBOXYLATE TRANSPORTER"/>
    <property type="match status" value="1"/>
</dbReference>
<dbReference type="InterPro" id="IPR020846">
    <property type="entry name" value="MFS_dom"/>
</dbReference>
<name>A0A7X0LIH5_9BACT</name>
<dbReference type="CDD" id="cd17353">
    <property type="entry name" value="MFS_OFA_like"/>
    <property type="match status" value="1"/>
</dbReference>
<feature type="transmembrane region" description="Helical" evidence="4">
    <location>
        <begin position="47"/>
        <end position="67"/>
    </location>
</feature>
<dbReference type="AlphaFoldDB" id="A0A7X0LIH5"/>
<keyword evidence="2 4" id="KW-1133">Transmembrane helix</keyword>
<keyword evidence="1 4" id="KW-0812">Transmembrane</keyword>
<dbReference type="Proteomes" id="UP000541810">
    <property type="component" value="Unassembled WGS sequence"/>
</dbReference>
<organism evidence="6 7">
    <name type="scientific">Algisphaera agarilytica</name>
    <dbReference type="NCBI Taxonomy" id="1385975"/>
    <lineage>
        <taxon>Bacteria</taxon>
        <taxon>Pseudomonadati</taxon>
        <taxon>Planctomycetota</taxon>
        <taxon>Phycisphaerae</taxon>
        <taxon>Phycisphaerales</taxon>
        <taxon>Phycisphaeraceae</taxon>
        <taxon>Algisphaera</taxon>
    </lineage>
</organism>
<gene>
    <name evidence="6" type="ORF">HNQ40_000011</name>
</gene>
<feature type="transmembrane region" description="Helical" evidence="4">
    <location>
        <begin position="257"/>
        <end position="278"/>
    </location>
</feature>
<dbReference type="EMBL" id="JACHGY010000001">
    <property type="protein sequence ID" value="MBB6428205.1"/>
    <property type="molecule type" value="Genomic_DNA"/>
</dbReference>
<evidence type="ECO:0000256" key="3">
    <source>
        <dbReference type="ARBA" id="ARBA00023136"/>
    </source>
</evidence>
<feature type="transmembrane region" description="Helical" evidence="4">
    <location>
        <begin position="317"/>
        <end position="341"/>
    </location>
</feature>
<dbReference type="Gene3D" id="1.20.1250.20">
    <property type="entry name" value="MFS general substrate transporter like domains"/>
    <property type="match status" value="2"/>
</dbReference>
<keyword evidence="7" id="KW-1185">Reference proteome</keyword>
<dbReference type="InterPro" id="IPR011701">
    <property type="entry name" value="MFS"/>
</dbReference>
<feature type="transmembrane region" description="Helical" evidence="4">
    <location>
        <begin position="384"/>
        <end position="405"/>
    </location>
</feature>
<feature type="transmembrane region" description="Helical" evidence="4">
    <location>
        <begin position="353"/>
        <end position="372"/>
    </location>
</feature>
<comment type="caution">
    <text evidence="6">The sequence shown here is derived from an EMBL/GenBank/DDBJ whole genome shotgun (WGS) entry which is preliminary data.</text>
</comment>
<dbReference type="InterPro" id="IPR050327">
    <property type="entry name" value="Proton-linked_MCT"/>
</dbReference>
<dbReference type="PROSITE" id="PS50850">
    <property type="entry name" value="MFS"/>
    <property type="match status" value="1"/>
</dbReference>
<evidence type="ECO:0000256" key="2">
    <source>
        <dbReference type="ARBA" id="ARBA00022989"/>
    </source>
</evidence>
<feature type="transmembrane region" description="Helical" evidence="4">
    <location>
        <begin position="290"/>
        <end position="311"/>
    </location>
</feature>
<dbReference type="Pfam" id="PF07690">
    <property type="entry name" value="MFS_1"/>
    <property type="match status" value="1"/>
</dbReference>
<feature type="domain" description="Major facilitator superfamily (MFS) profile" evidence="5">
    <location>
        <begin position="6"/>
        <end position="408"/>
    </location>
</feature>
<evidence type="ECO:0000313" key="7">
    <source>
        <dbReference type="Proteomes" id="UP000541810"/>
    </source>
</evidence>
<proteinExistence type="predicted"/>
<reference evidence="6 7" key="1">
    <citation type="submission" date="2020-08" db="EMBL/GenBank/DDBJ databases">
        <title>Genomic Encyclopedia of Type Strains, Phase IV (KMG-IV): sequencing the most valuable type-strain genomes for metagenomic binning, comparative biology and taxonomic classification.</title>
        <authorList>
            <person name="Goeker M."/>
        </authorList>
    </citation>
    <scope>NUCLEOTIDE SEQUENCE [LARGE SCALE GENOMIC DNA]</scope>
    <source>
        <strain evidence="6 7">DSM 103725</strain>
    </source>
</reference>
<dbReference type="RefSeq" id="WP_184675144.1">
    <property type="nucleotide sequence ID" value="NZ_JACHGY010000001.1"/>
</dbReference>
<feature type="transmembrane region" description="Helical" evidence="4">
    <location>
        <begin position="102"/>
        <end position="122"/>
    </location>
</feature>
<feature type="transmembrane region" description="Helical" evidence="4">
    <location>
        <begin position="7"/>
        <end position="27"/>
    </location>
</feature>
<feature type="transmembrane region" description="Helical" evidence="4">
    <location>
        <begin position="230"/>
        <end position="251"/>
    </location>
</feature>
<evidence type="ECO:0000256" key="4">
    <source>
        <dbReference type="SAM" id="Phobius"/>
    </source>
</evidence>
<feature type="transmembrane region" description="Helical" evidence="4">
    <location>
        <begin position="167"/>
        <end position="187"/>
    </location>
</feature>
<protein>
    <submittedName>
        <fullName evidence="6">OFA family oxalate/formate antiporter-like MFS transporter</fullName>
    </submittedName>
</protein>
<evidence type="ECO:0000259" key="5">
    <source>
        <dbReference type="PROSITE" id="PS50850"/>
    </source>
</evidence>
<evidence type="ECO:0000313" key="6">
    <source>
        <dbReference type="EMBL" id="MBB6428205.1"/>
    </source>
</evidence>
<keyword evidence="3 4" id="KW-0472">Membrane</keyword>
<feature type="transmembrane region" description="Helical" evidence="4">
    <location>
        <begin position="134"/>
        <end position="155"/>
    </location>
</feature>